<comment type="caution">
    <text evidence="2">The sequence shown here is derived from an EMBL/GenBank/DDBJ whole genome shotgun (WGS) entry which is preliminary data.</text>
</comment>
<dbReference type="InterPro" id="IPR049516">
    <property type="entry name" value="FAD-depend_C"/>
</dbReference>
<dbReference type="SUPFAM" id="SSF51905">
    <property type="entry name" value="FAD/NAD(P)-binding domain"/>
    <property type="match status" value="1"/>
</dbReference>
<dbReference type="InterPro" id="IPR036188">
    <property type="entry name" value="FAD/NAD-bd_sf"/>
</dbReference>
<feature type="domain" description="FAD-dependent protein C-terminal" evidence="1">
    <location>
        <begin position="282"/>
        <end position="459"/>
    </location>
</feature>
<protein>
    <submittedName>
        <fullName evidence="2">NAD(FAD)-utilizing dehydrogenase</fullName>
    </submittedName>
</protein>
<dbReference type="Gene3D" id="3.50.50.60">
    <property type="entry name" value="FAD/NAD(P)-binding domain"/>
    <property type="match status" value="2"/>
</dbReference>
<reference evidence="2" key="2">
    <citation type="journal article" date="2021" name="PeerJ">
        <title>Extensive microbial diversity within the chicken gut microbiome revealed by metagenomics and culture.</title>
        <authorList>
            <person name="Gilroy R."/>
            <person name="Ravi A."/>
            <person name="Getino M."/>
            <person name="Pursley I."/>
            <person name="Horton D.L."/>
            <person name="Alikhan N.F."/>
            <person name="Baker D."/>
            <person name="Gharbi K."/>
            <person name="Hall N."/>
            <person name="Watson M."/>
            <person name="Adriaenssens E.M."/>
            <person name="Foster-Nyarko E."/>
            <person name="Jarju S."/>
            <person name="Secka A."/>
            <person name="Antonio M."/>
            <person name="Oren A."/>
            <person name="Chaudhuri R.R."/>
            <person name="La Ragione R."/>
            <person name="Hildebrand F."/>
            <person name="Pallen M.J."/>
        </authorList>
    </citation>
    <scope>NUCLEOTIDE SEQUENCE</scope>
    <source>
        <strain evidence="2">ChiHcec3-6078</strain>
    </source>
</reference>
<proteinExistence type="predicted"/>
<evidence type="ECO:0000313" key="2">
    <source>
        <dbReference type="EMBL" id="HIU25094.1"/>
    </source>
</evidence>
<dbReference type="PANTHER" id="PTHR42842:SF3">
    <property type="entry name" value="FAD_NAD(P)-BINDING OXIDOREDUCTASE FAMILY PROTEIN"/>
    <property type="match status" value="1"/>
</dbReference>
<evidence type="ECO:0000313" key="3">
    <source>
        <dbReference type="Proteomes" id="UP000824090"/>
    </source>
</evidence>
<dbReference type="AlphaFoldDB" id="A0A9D1HZ85"/>
<gene>
    <name evidence="2" type="ORF">IAC50_01165</name>
</gene>
<accession>A0A9D1HZ85</accession>
<dbReference type="Gene3D" id="3.30.70.2700">
    <property type="match status" value="1"/>
</dbReference>
<sequence>MRYIISEIRIRPGEGSEELEKAVLKKLKRKNLRIGDIKIRKESIDARRKPNVRLVYTVEFSCNERLDLKEASDSFYISPRGSRKALRPVVAGFGPCGIFAALILAEAGLEPLVLERGRPVDERREDVRKFWEGGPVNPESNVQFGEGGAGTFSDGKLTTGIKDVRKEKVLRELAAAGADESIMYRQKPHIGTDRLGDVVKNMRKKIEALGGEILFNTRLDDMETDRRDEETALKGLVISEGKGGERFHREIEACCLILASGHSGRDTFEMLKRRKVLMEQKPFSIGVRVEHPQRLINRVQYGREELAEILGAAEYKLSYRSSGGRGVYTFCMCPGGYVINASSAEREAVTNGMSMSARDGERANSGLLVDVRTCDFPGEDPLAGVEFQRKYEGLAWENGGGRLPKSSYGAFRRDREDPVRRSLPQFASEAIIEAMPFLGERLRGFDRAETVFTAVETRSSSPVRVKRDDTFQASIRGLFPAGEGAGYAGGIMSAAVDGIKAAEKMIEEYYR</sequence>
<dbReference type="PANTHER" id="PTHR42842">
    <property type="entry name" value="FAD/NAD(P)-BINDING OXIDOREDUCTASE"/>
    <property type="match status" value="1"/>
</dbReference>
<reference evidence="2" key="1">
    <citation type="submission" date="2020-10" db="EMBL/GenBank/DDBJ databases">
        <authorList>
            <person name="Gilroy R."/>
        </authorList>
    </citation>
    <scope>NUCLEOTIDE SEQUENCE</scope>
    <source>
        <strain evidence="2">ChiHcec3-6078</strain>
    </source>
</reference>
<dbReference type="PIRSF" id="PIRSF038984">
    <property type="entry name" value="FAD_binding_protein"/>
    <property type="match status" value="1"/>
</dbReference>
<dbReference type="InterPro" id="IPR028348">
    <property type="entry name" value="FAD-binding_protein"/>
</dbReference>
<dbReference type="Pfam" id="PF21688">
    <property type="entry name" value="FAD-depend_C"/>
    <property type="match status" value="1"/>
</dbReference>
<evidence type="ECO:0000259" key="1">
    <source>
        <dbReference type="Pfam" id="PF21688"/>
    </source>
</evidence>
<dbReference type="Proteomes" id="UP000824090">
    <property type="component" value="Unassembled WGS sequence"/>
</dbReference>
<dbReference type="EMBL" id="DVMP01000023">
    <property type="protein sequence ID" value="HIU25094.1"/>
    <property type="molecule type" value="Genomic_DNA"/>
</dbReference>
<name>A0A9D1HZ85_9FIRM</name>
<organism evidence="2 3">
    <name type="scientific">Candidatus Allocopromorpha excrementigallinarum</name>
    <dbReference type="NCBI Taxonomy" id="2840742"/>
    <lineage>
        <taxon>Bacteria</taxon>
        <taxon>Bacillati</taxon>
        <taxon>Bacillota</taxon>
        <taxon>Clostridia</taxon>
        <taxon>Eubacteriales</taxon>
        <taxon>Eubacteriaceae</taxon>
        <taxon>Eubacteriaceae incertae sedis</taxon>
        <taxon>Candidatus Allocopromorpha</taxon>
    </lineage>
</organism>